<dbReference type="InterPro" id="IPR015655">
    <property type="entry name" value="PP2C"/>
</dbReference>
<proteinExistence type="predicted"/>
<dbReference type="SMART" id="SM00332">
    <property type="entry name" value="PP2Cc"/>
    <property type="match status" value="1"/>
</dbReference>
<dbReference type="PROSITE" id="PS51746">
    <property type="entry name" value="PPM_2"/>
    <property type="match status" value="1"/>
</dbReference>
<dbReference type="SMART" id="SM00331">
    <property type="entry name" value="PP2C_SIG"/>
    <property type="match status" value="1"/>
</dbReference>
<feature type="domain" description="PPM-type phosphatase" evidence="2">
    <location>
        <begin position="7"/>
        <end position="257"/>
    </location>
</feature>
<feature type="region of interest" description="Disordered" evidence="1">
    <location>
        <begin position="1"/>
        <end position="27"/>
    </location>
</feature>
<comment type="caution">
    <text evidence="3">The sequence shown here is derived from an EMBL/GenBank/DDBJ whole genome shotgun (WGS) entry which is preliminary data.</text>
</comment>
<keyword evidence="3" id="KW-0378">Hydrolase</keyword>
<evidence type="ECO:0000313" key="3">
    <source>
        <dbReference type="EMBL" id="MBB6097149.1"/>
    </source>
</evidence>
<dbReference type="PANTHER" id="PTHR13832">
    <property type="entry name" value="PROTEIN PHOSPHATASE 2C"/>
    <property type="match status" value="1"/>
</dbReference>
<sequence length="259" mass="27733">MQTLSTQLGHGSHPGRVRESNEDYHRIKSFPSPRGTLQLMAVADGMGGAVAGEKASKLAIETLTEVISGYVAAISQGREVIALERALERAFTVANRAIYAAGLDNPQLGGMGTTLTALVFFEGRGVFAHVGDSRLHLYRNGHLMQLSQDHSWVAEQVARGFLSLEDAEQHAYRNIITRALGTKPQVNVDVGVLQVNPGDVFLLSTDGLHGPVTPEDLEAELGRQGKGFDPQAAVDYWIALANQRGGPDNITAILAKVTG</sequence>
<name>A0A841HY54_9DEIO</name>
<organism evidence="3 4">
    <name type="scientific">Deinobacterium chartae</name>
    <dbReference type="NCBI Taxonomy" id="521158"/>
    <lineage>
        <taxon>Bacteria</taxon>
        <taxon>Thermotogati</taxon>
        <taxon>Deinococcota</taxon>
        <taxon>Deinococci</taxon>
        <taxon>Deinococcales</taxon>
        <taxon>Deinococcaceae</taxon>
        <taxon>Deinobacterium</taxon>
    </lineage>
</organism>
<dbReference type="EMBL" id="JACHHG010000002">
    <property type="protein sequence ID" value="MBB6097149.1"/>
    <property type="molecule type" value="Genomic_DNA"/>
</dbReference>
<dbReference type="CDD" id="cd00143">
    <property type="entry name" value="PP2Cc"/>
    <property type="match status" value="1"/>
</dbReference>
<feature type="compositionally biased region" description="Basic and acidic residues" evidence="1">
    <location>
        <begin position="16"/>
        <end position="26"/>
    </location>
</feature>
<accession>A0A841HY54</accession>
<gene>
    <name evidence="3" type="ORF">HNR42_000563</name>
</gene>
<dbReference type="Gene3D" id="3.60.40.10">
    <property type="entry name" value="PPM-type phosphatase domain"/>
    <property type="match status" value="1"/>
</dbReference>
<evidence type="ECO:0000256" key="1">
    <source>
        <dbReference type="SAM" id="MobiDB-lite"/>
    </source>
</evidence>
<dbReference type="EC" id="3.1.3.16" evidence="3"/>
<dbReference type="Proteomes" id="UP000569951">
    <property type="component" value="Unassembled WGS sequence"/>
</dbReference>
<dbReference type="InterPro" id="IPR036457">
    <property type="entry name" value="PPM-type-like_dom_sf"/>
</dbReference>
<dbReference type="Pfam" id="PF13672">
    <property type="entry name" value="PP2C_2"/>
    <property type="match status" value="1"/>
</dbReference>
<dbReference type="PANTHER" id="PTHR13832:SF827">
    <property type="entry name" value="PROTEIN PHOSPHATASE 1L"/>
    <property type="match status" value="1"/>
</dbReference>
<dbReference type="AlphaFoldDB" id="A0A841HY54"/>
<dbReference type="GO" id="GO:0004722">
    <property type="term" value="F:protein serine/threonine phosphatase activity"/>
    <property type="evidence" value="ECO:0007669"/>
    <property type="project" value="UniProtKB-EC"/>
</dbReference>
<keyword evidence="4" id="KW-1185">Reference proteome</keyword>
<dbReference type="InterPro" id="IPR001932">
    <property type="entry name" value="PPM-type_phosphatase-like_dom"/>
</dbReference>
<evidence type="ECO:0000313" key="4">
    <source>
        <dbReference type="Proteomes" id="UP000569951"/>
    </source>
</evidence>
<dbReference type="RefSeq" id="WP_183984308.1">
    <property type="nucleotide sequence ID" value="NZ_JACHHG010000002.1"/>
</dbReference>
<protein>
    <submittedName>
        <fullName evidence="3">Protein phosphatase</fullName>
        <ecNumber evidence="3">3.1.3.16</ecNumber>
    </submittedName>
</protein>
<reference evidence="3 4" key="1">
    <citation type="submission" date="2020-08" db="EMBL/GenBank/DDBJ databases">
        <title>Genomic Encyclopedia of Type Strains, Phase IV (KMG-IV): sequencing the most valuable type-strain genomes for metagenomic binning, comparative biology and taxonomic classification.</title>
        <authorList>
            <person name="Goeker M."/>
        </authorList>
    </citation>
    <scope>NUCLEOTIDE SEQUENCE [LARGE SCALE GENOMIC DNA]</scope>
    <source>
        <strain evidence="3 4">DSM 21458</strain>
    </source>
</reference>
<dbReference type="SUPFAM" id="SSF81606">
    <property type="entry name" value="PP2C-like"/>
    <property type="match status" value="1"/>
</dbReference>
<evidence type="ECO:0000259" key="2">
    <source>
        <dbReference type="PROSITE" id="PS51746"/>
    </source>
</evidence>